<name>A0A0F9MW28_9ZZZZ</name>
<accession>A0A0F9MW28</accession>
<evidence type="ECO:0000313" key="1">
    <source>
        <dbReference type="EMBL" id="KKN11505.1"/>
    </source>
</evidence>
<comment type="caution">
    <text evidence="1">The sequence shown here is derived from an EMBL/GenBank/DDBJ whole genome shotgun (WGS) entry which is preliminary data.</text>
</comment>
<organism evidence="1">
    <name type="scientific">marine sediment metagenome</name>
    <dbReference type="NCBI Taxonomy" id="412755"/>
    <lineage>
        <taxon>unclassified sequences</taxon>
        <taxon>metagenomes</taxon>
        <taxon>ecological metagenomes</taxon>
    </lineage>
</organism>
<protein>
    <submittedName>
        <fullName evidence="1">Uncharacterized protein</fullName>
    </submittedName>
</protein>
<sequence length="75" mass="7955">MSPKGVLGVDYVVLKGRGGRDTQNGAIVAGDEKMHLSVDAGQSTVCGKVTREYLLTYADVSIDCPECIAAIKARR</sequence>
<gene>
    <name evidence="1" type="ORF">LCGC14_1025730</name>
</gene>
<reference evidence="1" key="1">
    <citation type="journal article" date="2015" name="Nature">
        <title>Complex archaea that bridge the gap between prokaryotes and eukaryotes.</title>
        <authorList>
            <person name="Spang A."/>
            <person name="Saw J.H."/>
            <person name="Jorgensen S.L."/>
            <person name="Zaremba-Niedzwiedzka K."/>
            <person name="Martijn J."/>
            <person name="Lind A.E."/>
            <person name="van Eijk R."/>
            <person name="Schleper C."/>
            <person name="Guy L."/>
            <person name="Ettema T.J."/>
        </authorList>
    </citation>
    <scope>NUCLEOTIDE SEQUENCE</scope>
</reference>
<proteinExistence type="predicted"/>
<dbReference type="EMBL" id="LAZR01004127">
    <property type="protein sequence ID" value="KKN11505.1"/>
    <property type="molecule type" value="Genomic_DNA"/>
</dbReference>
<dbReference type="AlphaFoldDB" id="A0A0F9MW28"/>